<dbReference type="EMBL" id="BKCJ011363341">
    <property type="protein sequence ID" value="GFD25783.1"/>
    <property type="molecule type" value="Genomic_DNA"/>
</dbReference>
<gene>
    <name evidence="3" type="ORF">Tci_897752</name>
</gene>
<evidence type="ECO:0000259" key="2">
    <source>
        <dbReference type="Pfam" id="PF07727"/>
    </source>
</evidence>
<dbReference type="AlphaFoldDB" id="A0A699UUJ7"/>
<feature type="non-terminal residue" evidence="3">
    <location>
        <position position="1"/>
    </location>
</feature>
<protein>
    <submittedName>
        <fullName evidence="3">Putative ribonuclease H-like domain-containing protein</fullName>
    </submittedName>
</protein>
<reference evidence="3" key="1">
    <citation type="journal article" date="2019" name="Sci. Rep.">
        <title>Draft genome of Tanacetum cinerariifolium, the natural source of mosquito coil.</title>
        <authorList>
            <person name="Yamashiro T."/>
            <person name="Shiraishi A."/>
            <person name="Satake H."/>
            <person name="Nakayama K."/>
        </authorList>
    </citation>
    <scope>NUCLEOTIDE SEQUENCE</scope>
</reference>
<feature type="domain" description="Reverse transcriptase Ty1/copia-type" evidence="2">
    <location>
        <begin position="1"/>
        <end position="111"/>
    </location>
</feature>
<sequence length="111" mass="12790">AIGTKWILKNKRDARGIVCRNKARLVTQGHRHKEGIDYTDVFAPVAKIEVIRLFLAFASFIGFMVYQIDMKSAFLYGKIVEEVYVTQPRGFEDPDHPKKVYKVVKALYGLR</sequence>
<keyword evidence="1" id="KW-1133">Transmembrane helix</keyword>
<accession>A0A699UUJ7</accession>
<organism evidence="3">
    <name type="scientific">Tanacetum cinerariifolium</name>
    <name type="common">Dalmatian daisy</name>
    <name type="synonym">Chrysanthemum cinerariifolium</name>
    <dbReference type="NCBI Taxonomy" id="118510"/>
    <lineage>
        <taxon>Eukaryota</taxon>
        <taxon>Viridiplantae</taxon>
        <taxon>Streptophyta</taxon>
        <taxon>Embryophyta</taxon>
        <taxon>Tracheophyta</taxon>
        <taxon>Spermatophyta</taxon>
        <taxon>Magnoliopsida</taxon>
        <taxon>eudicotyledons</taxon>
        <taxon>Gunneridae</taxon>
        <taxon>Pentapetalae</taxon>
        <taxon>asterids</taxon>
        <taxon>campanulids</taxon>
        <taxon>Asterales</taxon>
        <taxon>Asteraceae</taxon>
        <taxon>Asteroideae</taxon>
        <taxon>Anthemideae</taxon>
        <taxon>Anthemidinae</taxon>
        <taxon>Tanacetum</taxon>
    </lineage>
</organism>
<keyword evidence="1" id="KW-0472">Membrane</keyword>
<evidence type="ECO:0000256" key="1">
    <source>
        <dbReference type="SAM" id="Phobius"/>
    </source>
</evidence>
<name>A0A699UUJ7_TANCI</name>
<proteinExistence type="predicted"/>
<feature type="transmembrane region" description="Helical" evidence="1">
    <location>
        <begin position="50"/>
        <end position="68"/>
    </location>
</feature>
<dbReference type="InterPro" id="IPR013103">
    <property type="entry name" value="RVT_2"/>
</dbReference>
<evidence type="ECO:0000313" key="3">
    <source>
        <dbReference type="EMBL" id="GFD25783.1"/>
    </source>
</evidence>
<keyword evidence="1" id="KW-0812">Transmembrane</keyword>
<dbReference type="Pfam" id="PF07727">
    <property type="entry name" value="RVT_2"/>
    <property type="match status" value="1"/>
</dbReference>
<comment type="caution">
    <text evidence="3">The sequence shown here is derived from an EMBL/GenBank/DDBJ whole genome shotgun (WGS) entry which is preliminary data.</text>
</comment>